<organism evidence="1 2">
    <name type="scientific">Pelolinea submarina</name>
    <dbReference type="NCBI Taxonomy" id="913107"/>
    <lineage>
        <taxon>Bacteria</taxon>
        <taxon>Bacillati</taxon>
        <taxon>Chloroflexota</taxon>
        <taxon>Anaerolineae</taxon>
        <taxon>Anaerolineales</taxon>
        <taxon>Anaerolineaceae</taxon>
        <taxon>Pelolinea</taxon>
    </lineage>
</organism>
<evidence type="ECO:0000313" key="1">
    <source>
        <dbReference type="EMBL" id="REG11416.1"/>
    </source>
</evidence>
<evidence type="ECO:0000313" key="2">
    <source>
        <dbReference type="Proteomes" id="UP000256388"/>
    </source>
</evidence>
<comment type="caution">
    <text evidence="1">The sequence shown here is derived from an EMBL/GenBank/DDBJ whole genome shotgun (WGS) entry which is preliminary data.</text>
</comment>
<accession>A0A3E0AIB0</accession>
<gene>
    <name evidence="1" type="ORF">DFR64_1297</name>
</gene>
<protein>
    <recommendedName>
        <fullName evidence="3">TerY-C metal binding domain-containing protein</fullName>
    </recommendedName>
</protein>
<dbReference type="EMBL" id="QUMS01000001">
    <property type="protein sequence ID" value="REG11416.1"/>
    <property type="molecule type" value="Genomic_DNA"/>
</dbReference>
<reference evidence="1 2" key="1">
    <citation type="submission" date="2018-08" db="EMBL/GenBank/DDBJ databases">
        <title>Genomic Encyclopedia of Type Strains, Phase IV (KMG-IV): sequencing the most valuable type-strain genomes for metagenomic binning, comparative biology and taxonomic classification.</title>
        <authorList>
            <person name="Goeker M."/>
        </authorList>
    </citation>
    <scope>NUCLEOTIDE SEQUENCE [LARGE SCALE GENOMIC DNA]</scope>
    <source>
        <strain evidence="1 2">DSM 23923</strain>
    </source>
</reference>
<evidence type="ECO:0008006" key="3">
    <source>
        <dbReference type="Google" id="ProtNLM"/>
    </source>
</evidence>
<proteinExistence type="predicted"/>
<keyword evidence="2" id="KW-1185">Reference proteome</keyword>
<name>A0A3E0AIB0_9CHLR</name>
<dbReference type="Proteomes" id="UP000256388">
    <property type="component" value="Unassembled WGS sequence"/>
</dbReference>
<sequence length="159" mass="17977">MFDDQGHKSISISEADINDYENNQKQHSFDPLQKIPSKQHKAVLVEAKCVNTQQLYYLEFRQDDLSSWYFKDAFKHEIIPDQKSVGIKIEKNMISGKINWGNIFCPYCSSTGIVQCAKCKRLTCHHNATAGASFQCAWCGNSGKIGGYIKSLGGSRYKK</sequence>
<dbReference type="AlphaFoldDB" id="A0A3E0AIB0"/>